<evidence type="ECO:0000256" key="5">
    <source>
        <dbReference type="SAM" id="SignalP"/>
    </source>
</evidence>
<accession>A0A6M2DZJ2</accession>
<keyword evidence="4" id="KW-1015">Disulfide bond</keyword>
<evidence type="ECO:0000256" key="2">
    <source>
        <dbReference type="ARBA" id="ARBA00022801"/>
    </source>
</evidence>
<dbReference type="EMBL" id="GIIL01008050">
    <property type="protein sequence ID" value="NOV51776.1"/>
    <property type="molecule type" value="Transcribed_RNA"/>
</dbReference>
<feature type="chain" id="PRO_5027006990" evidence="5">
    <location>
        <begin position="22"/>
        <end position="216"/>
    </location>
</feature>
<evidence type="ECO:0000259" key="6">
    <source>
        <dbReference type="PROSITE" id="PS50240"/>
    </source>
</evidence>
<sequence>MFVSSLQLVCYIACFFTVVRGESHSAMIAGENAQVGEFPHQVSIRYQGKHICGGAIIHKSYILTAAHCVYNKDREKFTVVSGTIYLSKGGQEHIIDKIQCHKKYSRRTTENDIAIIKLQKPIRFNKFQYPIQLTRNYSKRNVDGVVSGWGKIVGDSGGPLVKQGNNKLELIGVASWVWKYCAQGKPDVFTSVFYYQNWINQSIHNLSTTINNKLIM</sequence>
<dbReference type="InterPro" id="IPR001254">
    <property type="entry name" value="Trypsin_dom"/>
</dbReference>
<dbReference type="InterPro" id="IPR018114">
    <property type="entry name" value="TRYPSIN_HIS"/>
</dbReference>
<organism evidence="7">
    <name type="scientific">Xenopsylla cheopis</name>
    <name type="common">Oriental rat flea</name>
    <name type="synonym">Pulex cheopis</name>
    <dbReference type="NCBI Taxonomy" id="163159"/>
    <lineage>
        <taxon>Eukaryota</taxon>
        <taxon>Metazoa</taxon>
        <taxon>Ecdysozoa</taxon>
        <taxon>Arthropoda</taxon>
        <taxon>Hexapoda</taxon>
        <taxon>Insecta</taxon>
        <taxon>Pterygota</taxon>
        <taxon>Neoptera</taxon>
        <taxon>Endopterygota</taxon>
        <taxon>Siphonaptera</taxon>
        <taxon>Pulicidae</taxon>
        <taxon>Xenopsyllinae</taxon>
        <taxon>Xenopsylla</taxon>
    </lineage>
</organism>
<dbReference type="PRINTS" id="PR00722">
    <property type="entry name" value="CHYMOTRYPSIN"/>
</dbReference>
<dbReference type="FunFam" id="2.40.10.10:FF:000073">
    <property type="entry name" value="Trypsin alpha"/>
    <property type="match status" value="1"/>
</dbReference>
<dbReference type="PROSITE" id="PS00134">
    <property type="entry name" value="TRYPSIN_HIS"/>
    <property type="match status" value="1"/>
</dbReference>
<feature type="domain" description="Peptidase S1" evidence="6">
    <location>
        <begin position="27"/>
        <end position="204"/>
    </location>
</feature>
<dbReference type="PANTHER" id="PTHR24250:SF27">
    <property type="entry name" value="ELASTASE 2 LIKE"/>
    <property type="match status" value="1"/>
</dbReference>
<dbReference type="Gene3D" id="2.40.10.10">
    <property type="entry name" value="Trypsin-like serine proteases"/>
    <property type="match status" value="3"/>
</dbReference>
<dbReference type="SUPFAM" id="SSF50494">
    <property type="entry name" value="Trypsin-like serine proteases"/>
    <property type="match status" value="1"/>
</dbReference>
<keyword evidence="1 7" id="KW-0645">Protease</keyword>
<dbReference type="PANTHER" id="PTHR24250">
    <property type="entry name" value="CHYMOTRYPSIN-RELATED"/>
    <property type="match status" value="1"/>
</dbReference>
<dbReference type="InterPro" id="IPR001314">
    <property type="entry name" value="Peptidase_S1A"/>
</dbReference>
<dbReference type="AlphaFoldDB" id="A0A6M2DZJ2"/>
<dbReference type="Pfam" id="PF00089">
    <property type="entry name" value="Trypsin"/>
    <property type="match status" value="2"/>
</dbReference>
<dbReference type="InterPro" id="IPR043504">
    <property type="entry name" value="Peptidase_S1_PA_chymotrypsin"/>
</dbReference>
<keyword evidence="5" id="KW-0732">Signal</keyword>
<name>A0A6M2DZJ2_XENCH</name>
<evidence type="ECO:0000313" key="7">
    <source>
        <dbReference type="EMBL" id="NOV51776.1"/>
    </source>
</evidence>
<dbReference type="GO" id="GO:0006508">
    <property type="term" value="P:proteolysis"/>
    <property type="evidence" value="ECO:0007669"/>
    <property type="project" value="UniProtKB-KW"/>
</dbReference>
<feature type="signal peptide" evidence="5">
    <location>
        <begin position="1"/>
        <end position="21"/>
    </location>
</feature>
<reference evidence="7" key="1">
    <citation type="submission" date="2020-03" db="EMBL/GenBank/DDBJ databases">
        <title>Transcriptomic Profiling of the Digestive Tract of the Rat Flea, Xenopsylla cheopis, Following Blood Feeding and Infection with Yersinia pestis.</title>
        <authorList>
            <person name="Bland D.M."/>
            <person name="Martens C.A."/>
            <person name="Virtaneva K."/>
            <person name="Kanakabandi K."/>
            <person name="Long D."/>
            <person name="Rosenke R."/>
            <person name="Saturday G.A."/>
            <person name="Hoyt F.H."/>
            <person name="Bruno D.P."/>
            <person name="Ribeiro J.M.C."/>
            <person name="Hinnebusch J."/>
        </authorList>
    </citation>
    <scope>NUCLEOTIDE SEQUENCE</scope>
</reference>
<dbReference type="GO" id="GO:0004252">
    <property type="term" value="F:serine-type endopeptidase activity"/>
    <property type="evidence" value="ECO:0007669"/>
    <property type="project" value="InterPro"/>
</dbReference>
<keyword evidence="2" id="KW-0378">Hydrolase</keyword>
<protein>
    <submittedName>
        <fullName evidence="7">Putative trypsin-like serine protease</fullName>
    </submittedName>
</protein>
<evidence type="ECO:0000256" key="4">
    <source>
        <dbReference type="ARBA" id="ARBA00023157"/>
    </source>
</evidence>
<dbReference type="InterPro" id="IPR009003">
    <property type="entry name" value="Peptidase_S1_PA"/>
</dbReference>
<dbReference type="PROSITE" id="PS50240">
    <property type="entry name" value="TRYPSIN_DOM"/>
    <property type="match status" value="1"/>
</dbReference>
<keyword evidence="3" id="KW-0720">Serine protease</keyword>
<evidence type="ECO:0000256" key="3">
    <source>
        <dbReference type="ARBA" id="ARBA00022825"/>
    </source>
</evidence>
<evidence type="ECO:0000256" key="1">
    <source>
        <dbReference type="ARBA" id="ARBA00022670"/>
    </source>
</evidence>
<dbReference type="SMART" id="SM00020">
    <property type="entry name" value="Tryp_SPc"/>
    <property type="match status" value="1"/>
</dbReference>
<proteinExistence type="predicted"/>
<dbReference type="CDD" id="cd00190">
    <property type="entry name" value="Tryp_SPc"/>
    <property type="match status" value="1"/>
</dbReference>